<reference evidence="2 3" key="1">
    <citation type="journal article" date="2015" name="Stand. Genomic Sci.">
        <title>Genomic Encyclopedia of Bacterial and Archaeal Type Strains, Phase III: the genomes of soil and plant-associated and newly described type strains.</title>
        <authorList>
            <person name="Whitman W.B."/>
            <person name="Woyke T."/>
            <person name="Klenk H.P."/>
            <person name="Zhou Y."/>
            <person name="Lilburn T.G."/>
            <person name="Beck B.J."/>
            <person name="De Vos P."/>
            <person name="Vandamme P."/>
            <person name="Eisen J.A."/>
            <person name="Garrity G."/>
            <person name="Hugenholtz P."/>
            <person name="Kyrpides N.C."/>
        </authorList>
    </citation>
    <scope>NUCLEOTIDE SEQUENCE [LARGE SCALE GENOMIC DNA]</scope>
    <source>
        <strain evidence="2 3">CGMCC 1.10821</strain>
    </source>
</reference>
<gene>
    <name evidence="2" type="ORF">IP90_01766</name>
</gene>
<evidence type="ECO:0000313" key="2">
    <source>
        <dbReference type="EMBL" id="TWI02669.1"/>
    </source>
</evidence>
<accession>A0A562L4U2</accession>
<comment type="caution">
    <text evidence="2">The sequence shown here is derived from an EMBL/GenBank/DDBJ whole genome shotgun (WGS) entry which is preliminary data.</text>
</comment>
<feature type="transmembrane region" description="Helical" evidence="1">
    <location>
        <begin position="51"/>
        <end position="73"/>
    </location>
</feature>
<dbReference type="EMBL" id="VLKN01000004">
    <property type="protein sequence ID" value="TWI02669.1"/>
    <property type="molecule type" value="Genomic_DNA"/>
</dbReference>
<proteinExistence type="predicted"/>
<sequence length="124" mass="13233">MNDHRQSDDAFDQALRGQYRQATRQLSPNTLARLRQVRHAATLGVPQRRGFAWPLLGGAGALAAAVFAIAFGLNLRNDTLPATDATPTAVAIGDAITEPASALDQDPDFYAWLGSADAELVAME</sequence>
<organism evidence="2 3">
    <name type="scientific">Luteimonas cucumeris</name>
    <dbReference type="NCBI Taxonomy" id="985012"/>
    <lineage>
        <taxon>Bacteria</taxon>
        <taxon>Pseudomonadati</taxon>
        <taxon>Pseudomonadota</taxon>
        <taxon>Gammaproteobacteria</taxon>
        <taxon>Lysobacterales</taxon>
        <taxon>Lysobacteraceae</taxon>
        <taxon>Luteimonas</taxon>
    </lineage>
</organism>
<evidence type="ECO:0000256" key="1">
    <source>
        <dbReference type="SAM" id="Phobius"/>
    </source>
</evidence>
<evidence type="ECO:0008006" key="4">
    <source>
        <dbReference type="Google" id="ProtNLM"/>
    </source>
</evidence>
<protein>
    <recommendedName>
        <fullName evidence="4">DUF3619 family protein</fullName>
    </recommendedName>
</protein>
<dbReference type="RefSeq" id="WP_144899276.1">
    <property type="nucleotide sequence ID" value="NZ_VLKN01000004.1"/>
</dbReference>
<keyword evidence="1" id="KW-0472">Membrane</keyword>
<dbReference type="OrthoDB" id="5976069at2"/>
<keyword evidence="3" id="KW-1185">Reference proteome</keyword>
<keyword evidence="1" id="KW-1133">Transmembrane helix</keyword>
<name>A0A562L4U2_9GAMM</name>
<dbReference type="Proteomes" id="UP000315167">
    <property type="component" value="Unassembled WGS sequence"/>
</dbReference>
<evidence type="ECO:0000313" key="3">
    <source>
        <dbReference type="Proteomes" id="UP000315167"/>
    </source>
</evidence>
<dbReference type="AlphaFoldDB" id="A0A562L4U2"/>
<keyword evidence="1" id="KW-0812">Transmembrane</keyword>